<dbReference type="Pfam" id="PF01676">
    <property type="entry name" value="Metalloenzyme"/>
    <property type="match status" value="1"/>
</dbReference>
<evidence type="ECO:0000256" key="4">
    <source>
        <dbReference type="ARBA" id="ARBA00005524"/>
    </source>
</evidence>
<dbReference type="OrthoDB" id="9803751at2"/>
<comment type="function">
    <text evidence="2">Catalyzes the interconversion of 2-phosphoglycerate and 3-phosphoglycerate.</text>
</comment>
<dbReference type="SUPFAM" id="SSF53649">
    <property type="entry name" value="Alkaline phosphatase-like"/>
    <property type="match status" value="1"/>
</dbReference>
<dbReference type="PANTHER" id="PTHR31209:SF0">
    <property type="entry name" value="METALLOENZYME DOMAIN-CONTAINING PROTEIN"/>
    <property type="match status" value="1"/>
</dbReference>
<dbReference type="PANTHER" id="PTHR31209">
    <property type="entry name" value="COFACTOR-INDEPENDENT PHOSPHOGLYCERATE MUTASE"/>
    <property type="match status" value="1"/>
</dbReference>
<keyword evidence="5" id="KW-0324">Glycolysis</keyword>
<sequence>MDSTELIPRLTRKGESKIVFLIADGLGGIPGNRTGTELETAATPHLDRLARDGVTGLLAPVGPGITCGSGPGHLALFGYDPLETRIGRGVLTALGVNFDLGTDDIAARGNFCTVDEHGVVRDRRAGRISSERGAELSRKLRNIEIEGVELFVEPVKEHRFLLVLRGAGLDPALSDTDPHEIGMPPQPPRGRDESSRRTARLIAAFVEGARKALANERPANMVLLRGFDRLPRLPSMGERYGLNACALAGYPMYQGIARLLGMRVVECGPDLDSEVETLQSAWKEHDFFFVHYKATDSAGEDGDFDAKVRAIEELDRHLPPILALKPDVLVVTGDHSTPSQLKGHSWHPVPVVLTAASCRRDVVASFGETACAHGGLGQLPMKYLMSLALAHAGRLSKFGA</sequence>
<dbReference type="AlphaFoldDB" id="A0A250KMC5"/>
<evidence type="ECO:0000256" key="3">
    <source>
        <dbReference type="ARBA" id="ARBA00004921"/>
    </source>
</evidence>
<dbReference type="Gene3D" id="3.30.70.2130">
    <property type="entry name" value="Metalloenzyme domain"/>
    <property type="match status" value="1"/>
</dbReference>
<evidence type="ECO:0000256" key="5">
    <source>
        <dbReference type="ARBA" id="ARBA00023152"/>
    </source>
</evidence>
<keyword evidence="9" id="KW-1185">Reference proteome</keyword>
<dbReference type="InterPro" id="IPR006124">
    <property type="entry name" value="Metalloenzyme"/>
</dbReference>
<feature type="domain" description="Metalloenzyme" evidence="7">
    <location>
        <begin position="17"/>
        <end position="389"/>
    </location>
</feature>
<dbReference type="EMBL" id="AP017928">
    <property type="protein sequence ID" value="BBA32704.1"/>
    <property type="molecule type" value="Genomic_DNA"/>
</dbReference>
<dbReference type="NCBIfam" id="NF003160">
    <property type="entry name" value="PRK04135.1"/>
    <property type="match status" value="1"/>
</dbReference>
<dbReference type="Gene3D" id="3.40.720.10">
    <property type="entry name" value="Alkaline Phosphatase, subunit A"/>
    <property type="match status" value="1"/>
</dbReference>
<dbReference type="NCBIfam" id="TIGR00306">
    <property type="entry name" value="apgM"/>
    <property type="match status" value="1"/>
</dbReference>
<evidence type="ECO:0000256" key="6">
    <source>
        <dbReference type="SAM" id="MobiDB-lite"/>
    </source>
</evidence>
<evidence type="ECO:0000256" key="1">
    <source>
        <dbReference type="ARBA" id="ARBA00000370"/>
    </source>
</evidence>
<gene>
    <name evidence="8" type="ORF">sS8_0739</name>
</gene>
<proteinExistence type="inferred from homology"/>
<reference evidence="8 9" key="1">
    <citation type="submission" date="2016-12" db="EMBL/GenBank/DDBJ databases">
        <title>Genome sequencing of Methylocaldum marinum.</title>
        <authorList>
            <person name="Takeuchi M."/>
            <person name="Kamagata Y."/>
            <person name="Hiraoka S."/>
            <person name="Oshima K."/>
            <person name="Hattori M."/>
            <person name="Iwasaki W."/>
        </authorList>
    </citation>
    <scope>NUCLEOTIDE SEQUENCE [LARGE SCALE GENOMIC DNA]</scope>
    <source>
        <strain evidence="8 9">S8</strain>
    </source>
</reference>
<evidence type="ECO:0000313" key="8">
    <source>
        <dbReference type="EMBL" id="BBA32704.1"/>
    </source>
</evidence>
<comment type="catalytic activity">
    <reaction evidence="1">
        <text>(2R)-2-phosphoglycerate = (2R)-3-phosphoglycerate</text>
        <dbReference type="Rhea" id="RHEA:15901"/>
        <dbReference type="ChEBI" id="CHEBI:58272"/>
        <dbReference type="ChEBI" id="CHEBI:58289"/>
        <dbReference type="EC" id="5.4.2.12"/>
    </reaction>
</comment>
<dbReference type="GO" id="GO:0006096">
    <property type="term" value="P:glycolytic process"/>
    <property type="evidence" value="ECO:0007669"/>
    <property type="project" value="UniProtKB-KW"/>
</dbReference>
<protein>
    <submittedName>
        <fullName evidence="8">Phosphoglycerate mutase</fullName>
    </submittedName>
</protein>
<dbReference type="PIRSF" id="PIRSF006392">
    <property type="entry name" value="IPGAM_arch"/>
    <property type="match status" value="1"/>
</dbReference>
<dbReference type="InterPro" id="IPR042253">
    <property type="entry name" value="Pglycerate_mutase_ApgM_sf"/>
</dbReference>
<feature type="region of interest" description="Disordered" evidence="6">
    <location>
        <begin position="174"/>
        <end position="196"/>
    </location>
</feature>
<organism evidence="8 9">
    <name type="scientific">Methylocaldum marinum</name>
    <dbReference type="NCBI Taxonomy" id="1432792"/>
    <lineage>
        <taxon>Bacteria</taxon>
        <taxon>Pseudomonadati</taxon>
        <taxon>Pseudomonadota</taxon>
        <taxon>Gammaproteobacteria</taxon>
        <taxon>Methylococcales</taxon>
        <taxon>Methylococcaceae</taxon>
        <taxon>Methylocaldum</taxon>
    </lineage>
</organism>
<comment type="pathway">
    <text evidence="3">Carbohydrate degradation.</text>
</comment>
<dbReference type="InterPro" id="IPR017850">
    <property type="entry name" value="Alkaline_phosphatase_core_sf"/>
</dbReference>
<evidence type="ECO:0000313" key="9">
    <source>
        <dbReference type="Proteomes" id="UP000266313"/>
    </source>
</evidence>
<dbReference type="Pfam" id="PF10143">
    <property type="entry name" value="PhosphMutase"/>
    <property type="match status" value="1"/>
</dbReference>
<evidence type="ECO:0000256" key="2">
    <source>
        <dbReference type="ARBA" id="ARBA00002315"/>
    </source>
</evidence>
<dbReference type="RefSeq" id="WP_119628447.1">
    <property type="nucleotide sequence ID" value="NZ_AP017928.1"/>
</dbReference>
<accession>A0A250KMC5</accession>
<evidence type="ECO:0000259" key="7">
    <source>
        <dbReference type="Pfam" id="PF01676"/>
    </source>
</evidence>
<name>A0A250KMC5_9GAMM</name>
<dbReference type="KEGG" id="mmai:sS8_0739"/>
<dbReference type="InterPro" id="IPR004456">
    <property type="entry name" value="Pglycerate_mutase_ApgM"/>
</dbReference>
<dbReference type="CDD" id="cd16011">
    <property type="entry name" value="iPGM_like"/>
    <property type="match status" value="1"/>
</dbReference>
<comment type="similarity">
    <text evidence="4">Belongs to the BPG-independent phosphoglycerate mutase family. A-PGAM subfamily.</text>
</comment>
<dbReference type="GO" id="GO:0004619">
    <property type="term" value="F:phosphoglycerate mutase activity"/>
    <property type="evidence" value="ECO:0007669"/>
    <property type="project" value="UniProtKB-EC"/>
</dbReference>
<dbReference type="GO" id="GO:0046872">
    <property type="term" value="F:metal ion binding"/>
    <property type="evidence" value="ECO:0007669"/>
    <property type="project" value="InterPro"/>
</dbReference>
<dbReference type="Proteomes" id="UP000266313">
    <property type="component" value="Chromosome"/>
</dbReference>